<keyword evidence="3" id="KW-1185">Reference proteome</keyword>
<dbReference type="PANTHER" id="PTHR36508">
    <property type="entry name" value="PROTEIN SLYX"/>
    <property type="match status" value="1"/>
</dbReference>
<proteinExistence type="predicted"/>
<keyword evidence="1" id="KW-0175">Coiled coil</keyword>
<comment type="caution">
    <text evidence="2">The sequence shown here is derived from an EMBL/GenBank/DDBJ whole genome shotgun (WGS) entry which is preliminary data.</text>
</comment>
<sequence>MNEADTDALLEKRLVDLEVKAAYADDLLDQLNRTVFRQQQQIESLARELLAMRQQFSAGNAPGAGGAADERPPHY</sequence>
<feature type="coiled-coil region" evidence="1">
    <location>
        <begin position="28"/>
        <end position="55"/>
    </location>
</feature>
<dbReference type="InterPro" id="IPR007236">
    <property type="entry name" value="SlyX"/>
</dbReference>
<dbReference type="EMBL" id="JAPWHE010000007">
    <property type="protein sequence ID" value="MCZ4330384.1"/>
    <property type="molecule type" value="Genomic_DNA"/>
</dbReference>
<protein>
    <submittedName>
        <fullName evidence="2">SlyX family protein</fullName>
    </submittedName>
</protein>
<gene>
    <name evidence="2" type="ORF">O4H32_10515</name>
</gene>
<dbReference type="Pfam" id="PF04102">
    <property type="entry name" value="SlyX"/>
    <property type="match status" value="1"/>
</dbReference>
<evidence type="ECO:0000313" key="2">
    <source>
        <dbReference type="EMBL" id="MCZ4330384.1"/>
    </source>
</evidence>
<reference evidence="2" key="1">
    <citation type="submission" date="2022-12" db="EMBL/GenBank/DDBJ databases">
        <title>Bacterial isolates from different developmental stages of Nematostella vectensis.</title>
        <authorList>
            <person name="Fraune S."/>
        </authorList>
    </citation>
    <scope>NUCLEOTIDE SEQUENCE</scope>
    <source>
        <strain evidence="2">G21619-S1</strain>
    </source>
</reference>
<evidence type="ECO:0000256" key="1">
    <source>
        <dbReference type="SAM" id="Coils"/>
    </source>
</evidence>
<dbReference type="Proteomes" id="UP001068379">
    <property type="component" value="Unassembled WGS sequence"/>
</dbReference>
<name>A0ABT4M4Y2_9BURK</name>
<dbReference type="Gene3D" id="1.20.5.300">
    <property type="match status" value="1"/>
</dbReference>
<organism evidence="2 3">
    <name type="scientific">Castellaniella denitrificans</name>
    <dbReference type="NCBI Taxonomy" id="56119"/>
    <lineage>
        <taxon>Bacteria</taxon>
        <taxon>Pseudomonadati</taxon>
        <taxon>Pseudomonadota</taxon>
        <taxon>Betaproteobacteria</taxon>
        <taxon>Burkholderiales</taxon>
        <taxon>Alcaligenaceae</taxon>
        <taxon>Castellaniella</taxon>
    </lineage>
</organism>
<dbReference type="PANTHER" id="PTHR36508:SF1">
    <property type="entry name" value="PROTEIN SLYX"/>
    <property type="match status" value="1"/>
</dbReference>
<dbReference type="RefSeq" id="WP_269358966.1">
    <property type="nucleotide sequence ID" value="NZ_JAPWHE010000007.1"/>
</dbReference>
<evidence type="ECO:0000313" key="3">
    <source>
        <dbReference type="Proteomes" id="UP001068379"/>
    </source>
</evidence>
<accession>A0ABT4M4Y2</accession>